<dbReference type="STRING" id="314265.R2601_04388"/>
<dbReference type="HOGENOM" id="CLU_3293870_0_0_5"/>
<sequence>MGELITLGRSIGTSEAKLIDAEGRVVAFGTTTCLIMELPG</sequence>
<evidence type="ECO:0000313" key="1">
    <source>
        <dbReference type="EMBL" id="EAU48784.1"/>
    </source>
</evidence>
<evidence type="ECO:0000313" key="2">
    <source>
        <dbReference type="Proteomes" id="UP000006230"/>
    </source>
</evidence>
<accession>Q0FVW8</accession>
<dbReference type="AlphaFoldDB" id="Q0FVW8"/>
<dbReference type="Gene3D" id="3.10.129.10">
    <property type="entry name" value="Hotdog Thioesterase"/>
    <property type="match status" value="1"/>
</dbReference>
<keyword evidence="2" id="KW-1185">Reference proteome</keyword>
<protein>
    <recommendedName>
        <fullName evidence="3">Thioesterase domain-containing protein</fullName>
    </recommendedName>
</protein>
<name>Q0FVW8_SALBH</name>
<evidence type="ECO:0008006" key="3">
    <source>
        <dbReference type="Google" id="ProtNLM"/>
    </source>
</evidence>
<organism evidence="1 2">
    <name type="scientific">Salipiger bermudensis (strain DSM 26914 / JCM 13377 / KCTC 12554 / HTCC2601)</name>
    <name type="common">Pelagibaca bermudensis</name>
    <dbReference type="NCBI Taxonomy" id="314265"/>
    <lineage>
        <taxon>Bacteria</taxon>
        <taxon>Pseudomonadati</taxon>
        <taxon>Pseudomonadota</taxon>
        <taxon>Alphaproteobacteria</taxon>
        <taxon>Rhodobacterales</taxon>
        <taxon>Roseobacteraceae</taxon>
        <taxon>Salipiger</taxon>
    </lineage>
</organism>
<proteinExistence type="predicted"/>
<reference evidence="1 2" key="1">
    <citation type="journal article" date="2010" name="J. Bacteriol.">
        <title>Genome sequences of Pelagibaca bermudensis HTCC2601T and Maritimibacter alkaliphilus HTCC2654T, the type strains of two marine Roseobacter genera.</title>
        <authorList>
            <person name="Thrash J.C."/>
            <person name="Cho J.C."/>
            <person name="Ferriera S."/>
            <person name="Johnson J."/>
            <person name="Vergin K.L."/>
            <person name="Giovannoni S.J."/>
        </authorList>
    </citation>
    <scope>NUCLEOTIDE SEQUENCE [LARGE SCALE GENOMIC DNA]</scope>
    <source>
        <strain evidence="2">DSM 26914 / JCM 13377 / KCTC 12554 / HTCC2601</strain>
    </source>
</reference>
<comment type="caution">
    <text evidence="1">The sequence shown here is derived from an EMBL/GenBank/DDBJ whole genome shotgun (WGS) entry which is preliminary data.</text>
</comment>
<dbReference type="Proteomes" id="UP000006230">
    <property type="component" value="Unassembled WGS sequence"/>
</dbReference>
<dbReference type="EMBL" id="AATQ01000001">
    <property type="protein sequence ID" value="EAU48784.1"/>
    <property type="molecule type" value="Genomic_DNA"/>
</dbReference>
<gene>
    <name evidence="1" type="ORF">R2601_04388</name>
</gene>